<feature type="signal peptide" evidence="1">
    <location>
        <begin position="1"/>
        <end position="20"/>
    </location>
</feature>
<dbReference type="Gene3D" id="3.40.30.10">
    <property type="entry name" value="Glutaredoxin"/>
    <property type="match status" value="1"/>
</dbReference>
<feature type="chain" id="PRO_5026799937" evidence="1">
    <location>
        <begin position="21"/>
        <end position="184"/>
    </location>
</feature>
<dbReference type="EMBL" id="WSQA01000001">
    <property type="protein sequence ID" value="MVZ60775.1"/>
    <property type="molecule type" value="Genomic_DNA"/>
</dbReference>
<keyword evidence="1" id="KW-0732">Signal</keyword>
<dbReference type="Proteomes" id="UP000435036">
    <property type="component" value="Unassembled WGS sequence"/>
</dbReference>
<evidence type="ECO:0000313" key="4">
    <source>
        <dbReference type="Proteomes" id="UP000435036"/>
    </source>
</evidence>
<dbReference type="SUPFAM" id="SSF52833">
    <property type="entry name" value="Thioredoxin-like"/>
    <property type="match status" value="1"/>
</dbReference>
<evidence type="ECO:0000259" key="2">
    <source>
        <dbReference type="PROSITE" id="PS51352"/>
    </source>
</evidence>
<gene>
    <name evidence="3" type="ORF">GQF63_01940</name>
</gene>
<dbReference type="Pfam" id="PF00578">
    <property type="entry name" value="AhpC-TSA"/>
    <property type="match status" value="1"/>
</dbReference>
<sequence>MWTGLLAIAALGFAACNNNANKETEQQDSTEAATGSSTAEANDAQAAATAGISFKDEQGNTVVLSSLAGKVVFINFWATWCPPCIHEMPSINDLRKSFKDNDQIVFLMVDVDGEIEQSSAFMKDNKYDLPVFIPNSNIPSDYLAGAIPTTVILDKKGQMADRMEGGRDYSTPEIKKGLQALIDQ</sequence>
<dbReference type="GO" id="GO:0016209">
    <property type="term" value="F:antioxidant activity"/>
    <property type="evidence" value="ECO:0007669"/>
    <property type="project" value="InterPro"/>
</dbReference>
<keyword evidence="4" id="KW-1185">Reference proteome</keyword>
<dbReference type="InterPro" id="IPR050553">
    <property type="entry name" value="Thioredoxin_ResA/DsbE_sf"/>
</dbReference>
<dbReference type="OrthoDB" id="9815205at2"/>
<comment type="caution">
    <text evidence="3">The sequence shown here is derived from an EMBL/GenBank/DDBJ whole genome shotgun (WGS) entry which is preliminary data.</text>
</comment>
<reference evidence="3 4" key="1">
    <citation type="submission" date="2019-12" db="EMBL/GenBank/DDBJ databases">
        <authorList>
            <person name="Dong K."/>
        </authorList>
    </citation>
    <scope>NUCLEOTIDE SEQUENCE [LARGE SCALE GENOMIC DNA]</scope>
    <source>
        <strain evidence="3 4">JCM 31225</strain>
    </source>
</reference>
<accession>A0A6N8KTM1</accession>
<dbReference type="InterPro" id="IPR036249">
    <property type="entry name" value="Thioredoxin-like_sf"/>
</dbReference>
<dbReference type="AlphaFoldDB" id="A0A6N8KTM1"/>
<feature type="domain" description="Thioredoxin" evidence="2">
    <location>
        <begin position="39"/>
        <end position="183"/>
    </location>
</feature>
<dbReference type="CDD" id="cd02966">
    <property type="entry name" value="TlpA_like_family"/>
    <property type="match status" value="1"/>
</dbReference>
<dbReference type="PANTHER" id="PTHR42852:SF17">
    <property type="entry name" value="THIOREDOXIN-LIKE PROTEIN HI_1115"/>
    <property type="match status" value="1"/>
</dbReference>
<evidence type="ECO:0000313" key="3">
    <source>
        <dbReference type="EMBL" id="MVZ60775.1"/>
    </source>
</evidence>
<protein>
    <submittedName>
        <fullName evidence="3">Redoxin domain-containing protein</fullName>
    </submittedName>
</protein>
<dbReference type="InterPro" id="IPR000866">
    <property type="entry name" value="AhpC/TSA"/>
</dbReference>
<proteinExistence type="predicted"/>
<name>A0A6N8KTM1_9SPHI</name>
<dbReference type="PROSITE" id="PS51352">
    <property type="entry name" value="THIOREDOXIN_2"/>
    <property type="match status" value="1"/>
</dbReference>
<dbReference type="GO" id="GO:0016491">
    <property type="term" value="F:oxidoreductase activity"/>
    <property type="evidence" value="ECO:0007669"/>
    <property type="project" value="InterPro"/>
</dbReference>
<organism evidence="3 4">
    <name type="scientific">Sphingobacterium humi</name>
    <dbReference type="NCBI Taxonomy" id="1796905"/>
    <lineage>
        <taxon>Bacteria</taxon>
        <taxon>Pseudomonadati</taxon>
        <taxon>Bacteroidota</taxon>
        <taxon>Sphingobacteriia</taxon>
        <taxon>Sphingobacteriales</taxon>
        <taxon>Sphingobacteriaceae</taxon>
        <taxon>Sphingobacterium</taxon>
    </lineage>
</organism>
<dbReference type="InterPro" id="IPR013766">
    <property type="entry name" value="Thioredoxin_domain"/>
</dbReference>
<dbReference type="PANTHER" id="PTHR42852">
    <property type="entry name" value="THIOL:DISULFIDE INTERCHANGE PROTEIN DSBE"/>
    <property type="match status" value="1"/>
</dbReference>
<evidence type="ECO:0000256" key="1">
    <source>
        <dbReference type="SAM" id="SignalP"/>
    </source>
</evidence>